<dbReference type="OrthoDB" id="9810636at2"/>
<evidence type="ECO:0000256" key="6">
    <source>
        <dbReference type="SAM" id="SignalP"/>
    </source>
</evidence>
<evidence type="ECO:0000313" key="7">
    <source>
        <dbReference type="EMBL" id="KAB1662391.1"/>
    </source>
</evidence>
<comment type="caution">
    <text evidence="7">The sequence shown here is derived from an EMBL/GenBank/DDBJ whole genome shotgun (WGS) entry which is preliminary data.</text>
</comment>
<feature type="compositionally biased region" description="Basic and acidic residues" evidence="5">
    <location>
        <begin position="126"/>
        <end position="170"/>
    </location>
</feature>
<dbReference type="Gene3D" id="3.40.50.1980">
    <property type="entry name" value="Nitrogenase molybdenum iron protein domain"/>
    <property type="match status" value="3"/>
</dbReference>
<dbReference type="Pfam" id="PF01297">
    <property type="entry name" value="ZnuA"/>
    <property type="match status" value="1"/>
</dbReference>
<sequence length="384" mass="39436">MFVRTPPRFALVAGLTAVSALTLAGCSGSAPQTAGDGPSVVTTTTQVTDFTQRLLEGVDASITNLLGPGRSVHSFEATPADLAAIAAADAVVVSGAGLEEWLDDTLAAAGYTGPVIDASTGIELGGSHHHDHGTEDGHDHGGEDGHDHGTEGEDGHDHSTEGEDGHDHGAEATTPEPTAEASTGAEDDHDHEGTNPHIWTAPTNAERMVANIAEGLAALEGVDASTIEANAAGYTAKLAELDAWITENMAKVPVEKRLLVTNHDGLYYYDRAYDITFVGSVMPSWDDNAEPSAADIDALVAAIREHGVTAVFTETQLSPEAIERIGAETGATVYSGEDALYTDALGEAGSAGASYIGATAHNTNVLIEAWGATPSELPAGLVDA</sequence>
<dbReference type="PANTHER" id="PTHR42953">
    <property type="entry name" value="HIGH-AFFINITY ZINC UPTAKE SYSTEM PROTEIN ZNUA-RELATED"/>
    <property type="match status" value="1"/>
</dbReference>
<keyword evidence="4 6" id="KW-0732">Signal</keyword>
<gene>
    <name evidence="7" type="ORF">F8O01_00095</name>
</gene>
<evidence type="ECO:0000313" key="8">
    <source>
        <dbReference type="Proteomes" id="UP000467240"/>
    </source>
</evidence>
<dbReference type="SUPFAM" id="SSF53807">
    <property type="entry name" value="Helical backbone' metal receptor"/>
    <property type="match status" value="1"/>
</dbReference>
<dbReference type="EMBL" id="WBJZ01000001">
    <property type="protein sequence ID" value="KAB1662391.1"/>
    <property type="molecule type" value="Genomic_DNA"/>
</dbReference>
<accession>A0A7J5C184</accession>
<dbReference type="AlphaFoldDB" id="A0A7J5C184"/>
<evidence type="ECO:0000256" key="1">
    <source>
        <dbReference type="ARBA" id="ARBA00004196"/>
    </source>
</evidence>
<protein>
    <submittedName>
        <fullName evidence="7">Zinc ABC transporter substrate-binding protein</fullName>
    </submittedName>
</protein>
<organism evidence="7 8">
    <name type="scientific">Pseudoclavibacter chungangensis</name>
    <dbReference type="NCBI Taxonomy" id="587635"/>
    <lineage>
        <taxon>Bacteria</taxon>
        <taxon>Bacillati</taxon>
        <taxon>Actinomycetota</taxon>
        <taxon>Actinomycetes</taxon>
        <taxon>Micrococcales</taxon>
        <taxon>Microbacteriaceae</taxon>
        <taxon>Pseudoclavibacter</taxon>
    </lineage>
</organism>
<keyword evidence="2" id="KW-0813">Transport</keyword>
<reference evidence="7 8" key="1">
    <citation type="submission" date="2019-09" db="EMBL/GenBank/DDBJ databases">
        <title>Phylogeny of genus Pseudoclavibacter and closely related genus.</title>
        <authorList>
            <person name="Li Y."/>
        </authorList>
    </citation>
    <scope>NUCLEOTIDE SEQUENCE [LARGE SCALE GENOMIC DNA]</scope>
    <source>
        <strain evidence="7 8">DSM 23821</strain>
    </source>
</reference>
<dbReference type="Proteomes" id="UP000467240">
    <property type="component" value="Unassembled WGS sequence"/>
</dbReference>
<dbReference type="PROSITE" id="PS51257">
    <property type="entry name" value="PROKAR_LIPOPROTEIN"/>
    <property type="match status" value="1"/>
</dbReference>
<dbReference type="GO" id="GO:0030313">
    <property type="term" value="C:cell envelope"/>
    <property type="evidence" value="ECO:0007669"/>
    <property type="project" value="UniProtKB-SubCell"/>
</dbReference>
<comment type="subcellular location">
    <subcellularLocation>
        <location evidence="1">Cell envelope</location>
    </subcellularLocation>
</comment>
<keyword evidence="3" id="KW-0479">Metal-binding</keyword>
<feature type="signal peptide" evidence="6">
    <location>
        <begin position="1"/>
        <end position="24"/>
    </location>
</feature>
<evidence type="ECO:0000256" key="2">
    <source>
        <dbReference type="ARBA" id="ARBA00022448"/>
    </source>
</evidence>
<dbReference type="InterPro" id="IPR006127">
    <property type="entry name" value="ZnuA-like"/>
</dbReference>
<evidence type="ECO:0000256" key="4">
    <source>
        <dbReference type="ARBA" id="ARBA00022729"/>
    </source>
</evidence>
<dbReference type="InterPro" id="IPR050492">
    <property type="entry name" value="Bact_metal-bind_prot9"/>
</dbReference>
<dbReference type="GO" id="GO:0030001">
    <property type="term" value="P:metal ion transport"/>
    <property type="evidence" value="ECO:0007669"/>
    <property type="project" value="InterPro"/>
</dbReference>
<keyword evidence="8" id="KW-1185">Reference proteome</keyword>
<evidence type="ECO:0000256" key="3">
    <source>
        <dbReference type="ARBA" id="ARBA00022723"/>
    </source>
</evidence>
<proteinExistence type="predicted"/>
<feature type="chain" id="PRO_5039549076" evidence="6">
    <location>
        <begin position="25"/>
        <end position="384"/>
    </location>
</feature>
<evidence type="ECO:0000256" key="5">
    <source>
        <dbReference type="SAM" id="MobiDB-lite"/>
    </source>
</evidence>
<feature type="region of interest" description="Disordered" evidence="5">
    <location>
        <begin position="120"/>
        <end position="202"/>
    </location>
</feature>
<dbReference type="PANTHER" id="PTHR42953:SF1">
    <property type="entry name" value="METAL-BINDING PROTEIN HI_0362-RELATED"/>
    <property type="match status" value="1"/>
</dbReference>
<dbReference type="GO" id="GO:0046872">
    <property type="term" value="F:metal ion binding"/>
    <property type="evidence" value="ECO:0007669"/>
    <property type="project" value="UniProtKB-KW"/>
</dbReference>
<name>A0A7J5C184_9MICO</name>
<feature type="compositionally biased region" description="Low complexity" evidence="5">
    <location>
        <begin position="171"/>
        <end position="184"/>
    </location>
</feature>